<dbReference type="SMART" id="SM00248">
    <property type="entry name" value="ANK"/>
    <property type="match status" value="3"/>
</dbReference>
<evidence type="ECO:0000256" key="7">
    <source>
        <dbReference type="PROSITE-ProRule" id="PRU00023"/>
    </source>
</evidence>
<evidence type="ECO:0000256" key="2">
    <source>
        <dbReference type="ARBA" id="ARBA00022723"/>
    </source>
</evidence>
<dbReference type="InterPro" id="IPR013724">
    <property type="entry name" value="GIT_SHD"/>
</dbReference>
<accession>A0ABD2MT95</accession>
<keyword evidence="9" id="KW-0175">Coiled coil</keyword>
<gene>
    <name evidence="11" type="ORF">HHI36_008680</name>
</gene>
<evidence type="ECO:0000259" key="10">
    <source>
        <dbReference type="PROSITE" id="PS50115"/>
    </source>
</evidence>
<dbReference type="Pfam" id="PF12796">
    <property type="entry name" value="Ank_2"/>
    <property type="match status" value="1"/>
</dbReference>
<dbReference type="PROSITE" id="PS50115">
    <property type="entry name" value="ARFGAP"/>
    <property type="match status" value="1"/>
</dbReference>
<keyword evidence="2" id="KW-0479">Metal-binding</keyword>
<dbReference type="Proteomes" id="UP001516400">
    <property type="component" value="Unassembled WGS sequence"/>
</dbReference>
<keyword evidence="3" id="KW-0677">Repeat</keyword>
<evidence type="ECO:0000256" key="6">
    <source>
        <dbReference type="ARBA" id="ARBA00023043"/>
    </source>
</evidence>
<keyword evidence="4 8" id="KW-0863">Zinc-finger</keyword>
<evidence type="ECO:0000256" key="9">
    <source>
        <dbReference type="SAM" id="Coils"/>
    </source>
</evidence>
<sequence length="646" mass="73497">MSRKSYSQNLEVCGDCGSLEATWASLNKGILLCTQCCSIHRSLGRHISQVKSLQKSLWPGKQMSMLMTLINNGVNSIWEHMLLENNSKMLKKKPNPRDSLETKAEFIKAKHQMCTFALRQTFDDGPICIENELGKQLHASVRSPNLETSFKLLATGADPNYFHDEKGTTPLHVAVKSEQFLQLELLLVYGADPSCLDAHGKTPIDYAKNNANKEIYNRLLESQYEVSDSFSYYLAMRKPDHQSGVHILIPQNGFFSNSASLEKLQKLPNHLFEELVVDVFDEVDRRQTEAIWLSCVDAIELNTVPFLPVDPTLSTTRNQGRQKLARFSTPELKNLVYDILVDTQRRQIKSYCDEDPVYDTVASDEDYEALPTPKDLNKSNTSTDGSCQEKNSEFMELTKQLKLSDSTISDLKAEVDKLKAYIENLTTENNDLKSKLSQIPEKSRLNGETAFNSLDTFLMNQEEPNRVPPLNGRSLDDSFVFERRSQRPSSMYETRDITKGIKTNRHAFKHQLKDFDQRSGIQSLYSERNSRQPIEIHTANITKSVQQLWKCLNESSIDECIPKAEKVKIATAKLIANLPRERFADITKVMLDVLPRLQPECKEYVAASREGDVKLIEHHLSKIREYAYILVSNTRDILAKSSGTLQ</sequence>
<proteinExistence type="predicted"/>
<dbReference type="Gene3D" id="1.20.120.330">
    <property type="entry name" value="Nucleotidyltransferases domain 2"/>
    <property type="match status" value="1"/>
</dbReference>
<keyword evidence="1" id="KW-0343">GTPase activation</keyword>
<evidence type="ECO:0000256" key="4">
    <source>
        <dbReference type="ARBA" id="ARBA00022771"/>
    </source>
</evidence>
<name>A0ABD2MT95_9CUCU</name>
<dbReference type="InterPro" id="IPR036770">
    <property type="entry name" value="Ankyrin_rpt-contain_sf"/>
</dbReference>
<evidence type="ECO:0000313" key="11">
    <source>
        <dbReference type="EMBL" id="KAL3269616.1"/>
    </source>
</evidence>
<dbReference type="SMART" id="SM00105">
    <property type="entry name" value="ArfGap"/>
    <property type="match status" value="1"/>
</dbReference>
<evidence type="ECO:0000256" key="8">
    <source>
        <dbReference type="PROSITE-ProRule" id="PRU00288"/>
    </source>
</evidence>
<dbReference type="GO" id="GO:0005096">
    <property type="term" value="F:GTPase activator activity"/>
    <property type="evidence" value="ECO:0007669"/>
    <property type="project" value="UniProtKB-KW"/>
</dbReference>
<dbReference type="InterPro" id="IPR022018">
    <property type="entry name" value="GIT1_C"/>
</dbReference>
<dbReference type="SMART" id="SM00555">
    <property type="entry name" value="GIT"/>
    <property type="match status" value="2"/>
</dbReference>
<feature type="coiled-coil region" evidence="9">
    <location>
        <begin position="408"/>
        <end position="435"/>
    </location>
</feature>
<dbReference type="Gene3D" id="1.25.40.20">
    <property type="entry name" value="Ankyrin repeat-containing domain"/>
    <property type="match status" value="1"/>
</dbReference>
<dbReference type="PANTHER" id="PTHR46097">
    <property type="entry name" value="G PROTEIN-COUPLED RECEPTOR KINASE INTERACTING ARFGAP"/>
    <property type="match status" value="1"/>
</dbReference>
<evidence type="ECO:0000313" key="12">
    <source>
        <dbReference type="Proteomes" id="UP001516400"/>
    </source>
</evidence>
<keyword evidence="12" id="KW-1185">Reference proteome</keyword>
<dbReference type="PROSITE" id="PS50088">
    <property type="entry name" value="ANK_REPEAT"/>
    <property type="match status" value="1"/>
</dbReference>
<dbReference type="InterPro" id="IPR001164">
    <property type="entry name" value="ArfGAP_dom"/>
</dbReference>
<dbReference type="InterPro" id="IPR037278">
    <property type="entry name" value="ARFGAP/RecO"/>
</dbReference>
<dbReference type="SUPFAM" id="SSF57863">
    <property type="entry name" value="ArfGap/RecO-like zinc finger"/>
    <property type="match status" value="1"/>
</dbReference>
<evidence type="ECO:0000256" key="5">
    <source>
        <dbReference type="ARBA" id="ARBA00022833"/>
    </source>
</evidence>
<dbReference type="Pfam" id="PF01412">
    <property type="entry name" value="ArfGap"/>
    <property type="match status" value="1"/>
</dbReference>
<dbReference type="AlphaFoldDB" id="A0ABD2MT95"/>
<dbReference type="GO" id="GO:0008270">
    <property type="term" value="F:zinc ion binding"/>
    <property type="evidence" value="ECO:0007669"/>
    <property type="project" value="UniProtKB-KW"/>
</dbReference>
<keyword evidence="5" id="KW-0862">Zinc</keyword>
<dbReference type="SUPFAM" id="SSF48403">
    <property type="entry name" value="Ankyrin repeat"/>
    <property type="match status" value="1"/>
</dbReference>
<organism evidence="11 12">
    <name type="scientific">Cryptolaemus montrouzieri</name>
    <dbReference type="NCBI Taxonomy" id="559131"/>
    <lineage>
        <taxon>Eukaryota</taxon>
        <taxon>Metazoa</taxon>
        <taxon>Ecdysozoa</taxon>
        <taxon>Arthropoda</taxon>
        <taxon>Hexapoda</taxon>
        <taxon>Insecta</taxon>
        <taxon>Pterygota</taxon>
        <taxon>Neoptera</taxon>
        <taxon>Endopterygota</taxon>
        <taxon>Coleoptera</taxon>
        <taxon>Polyphaga</taxon>
        <taxon>Cucujiformia</taxon>
        <taxon>Coccinelloidea</taxon>
        <taxon>Coccinellidae</taxon>
        <taxon>Scymninae</taxon>
        <taxon>Scymnini</taxon>
        <taxon>Cryptolaemus</taxon>
    </lineage>
</organism>
<feature type="repeat" description="ANK" evidence="7">
    <location>
        <begin position="166"/>
        <end position="198"/>
    </location>
</feature>
<dbReference type="InterPro" id="IPR047161">
    <property type="entry name" value="GIT-like"/>
</dbReference>
<dbReference type="InterPro" id="IPR002110">
    <property type="entry name" value="Ankyrin_rpt"/>
</dbReference>
<feature type="domain" description="Arf-GAP" evidence="10">
    <location>
        <begin position="1"/>
        <end position="124"/>
    </location>
</feature>
<comment type="caution">
    <text evidence="11">The sequence shown here is derived from an EMBL/GenBank/DDBJ whole genome shotgun (WGS) entry which is preliminary data.</text>
</comment>
<dbReference type="PROSITE" id="PS50297">
    <property type="entry name" value="ANK_REP_REGION"/>
    <property type="match status" value="1"/>
</dbReference>
<dbReference type="EMBL" id="JABFTP020000021">
    <property type="protein sequence ID" value="KAL3269616.1"/>
    <property type="molecule type" value="Genomic_DNA"/>
</dbReference>
<dbReference type="Pfam" id="PF08518">
    <property type="entry name" value="GIT_SHD"/>
    <property type="match status" value="2"/>
</dbReference>
<evidence type="ECO:0000256" key="3">
    <source>
        <dbReference type="ARBA" id="ARBA00022737"/>
    </source>
</evidence>
<dbReference type="CDD" id="cd08833">
    <property type="entry name" value="ArfGap_GIT"/>
    <property type="match status" value="1"/>
</dbReference>
<protein>
    <recommendedName>
        <fullName evidence="10">Arf-GAP domain-containing protein</fullName>
    </recommendedName>
</protein>
<evidence type="ECO:0000256" key="1">
    <source>
        <dbReference type="ARBA" id="ARBA00022468"/>
    </source>
</evidence>
<reference evidence="11 12" key="1">
    <citation type="journal article" date="2021" name="BMC Biol.">
        <title>Horizontally acquired antibacterial genes associated with adaptive radiation of ladybird beetles.</title>
        <authorList>
            <person name="Li H.S."/>
            <person name="Tang X.F."/>
            <person name="Huang Y.H."/>
            <person name="Xu Z.Y."/>
            <person name="Chen M.L."/>
            <person name="Du X.Y."/>
            <person name="Qiu B.Y."/>
            <person name="Chen P.T."/>
            <person name="Zhang W."/>
            <person name="Slipinski A."/>
            <person name="Escalona H.E."/>
            <person name="Waterhouse R.M."/>
            <person name="Zwick A."/>
            <person name="Pang H."/>
        </authorList>
    </citation>
    <scope>NUCLEOTIDE SEQUENCE [LARGE SCALE GENOMIC DNA]</scope>
    <source>
        <strain evidence="11">SYSU2018</strain>
    </source>
</reference>
<dbReference type="PANTHER" id="PTHR46097:SF3">
    <property type="entry name" value="ARF GTPASE-ACTIVATING PROTEIN GIT"/>
    <property type="match status" value="1"/>
</dbReference>
<keyword evidence="6 7" id="KW-0040">ANK repeat</keyword>
<dbReference type="Gene3D" id="1.10.220.150">
    <property type="entry name" value="Arf GTPase activating protein"/>
    <property type="match status" value="1"/>
</dbReference>
<dbReference type="InterPro" id="IPR038508">
    <property type="entry name" value="ArfGAP_dom_sf"/>
</dbReference>
<dbReference type="Pfam" id="PF12205">
    <property type="entry name" value="GIT1_C"/>
    <property type="match status" value="1"/>
</dbReference>
<dbReference type="PRINTS" id="PR00405">
    <property type="entry name" value="REVINTRACTNG"/>
</dbReference>